<accession>A0A485LME6</accession>
<reference evidence="2" key="2">
    <citation type="submission" date="2019-06" db="EMBL/GenBank/DDBJ databases">
        <title>Genomics analysis of Aphanomyces spp. identifies a new class of oomycete effector associated with host adaptation.</title>
        <authorList>
            <person name="Gaulin E."/>
        </authorList>
    </citation>
    <scope>NUCLEOTIDE SEQUENCE</scope>
    <source>
        <strain evidence="2">CBS 578.67</strain>
    </source>
</reference>
<organism evidence="3 4">
    <name type="scientific">Aphanomyces stellatus</name>
    <dbReference type="NCBI Taxonomy" id="120398"/>
    <lineage>
        <taxon>Eukaryota</taxon>
        <taxon>Sar</taxon>
        <taxon>Stramenopiles</taxon>
        <taxon>Oomycota</taxon>
        <taxon>Saprolegniomycetes</taxon>
        <taxon>Saprolegniales</taxon>
        <taxon>Verrucalvaceae</taxon>
        <taxon>Aphanomyces</taxon>
    </lineage>
</organism>
<keyword evidence="1" id="KW-0812">Transmembrane</keyword>
<feature type="transmembrane region" description="Helical" evidence="1">
    <location>
        <begin position="104"/>
        <end position="126"/>
    </location>
</feature>
<keyword evidence="1" id="KW-0472">Membrane</keyword>
<evidence type="ECO:0000313" key="2">
    <source>
        <dbReference type="EMBL" id="KAF0685109.1"/>
    </source>
</evidence>
<dbReference type="EMBL" id="CAADRA010007245">
    <property type="protein sequence ID" value="VFT99584.1"/>
    <property type="molecule type" value="Genomic_DNA"/>
</dbReference>
<protein>
    <submittedName>
        <fullName evidence="3">Aste57867_22934 protein</fullName>
    </submittedName>
</protein>
<evidence type="ECO:0000256" key="1">
    <source>
        <dbReference type="SAM" id="Phobius"/>
    </source>
</evidence>
<name>A0A485LME6_9STRA</name>
<dbReference type="Proteomes" id="UP000332933">
    <property type="component" value="Unassembled WGS sequence"/>
</dbReference>
<evidence type="ECO:0000313" key="4">
    <source>
        <dbReference type="Proteomes" id="UP000332933"/>
    </source>
</evidence>
<sequence>MAATLMESELIHQRDVAKEMAHELRRQLIAQEKREHLIEQRALKAELRRHEFESSLKRSRLQLQHVETNFRHHVVSILLGGLLGGLLGWLCGIVLLLFDVPAFVAFFLMGPCVGFGALGGIGLGLAHRQSQVLRLQRRVTTRNVSFKQVPPPAISCPSVWHTALVCAKDVSLALVEYLWS</sequence>
<evidence type="ECO:0000313" key="3">
    <source>
        <dbReference type="EMBL" id="VFT99584.1"/>
    </source>
</evidence>
<feature type="transmembrane region" description="Helical" evidence="1">
    <location>
        <begin position="74"/>
        <end position="98"/>
    </location>
</feature>
<dbReference type="OrthoDB" id="79542at2759"/>
<dbReference type="EMBL" id="VJMH01007219">
    <property type="protein sequence ID" value="KAF0685109.1"/>
    <property type="molecule type" value="Genomic_DNA"/>
</dbReference>
<proteinExistence type="predicted"/>
<gene>
    <name evidence="3" type="primary">Aste57867_22934</name>
    <name evidence="2" type="ORF">As57867_022863</name>
    <name evidence="3" type="ORF">ASTE57867_22934</name>
</gene>
<keyword evidence="1" id="KW-1133">Transmembrane helix</keyword>
<keyword evidence="4" id="KW-1185">Reference proteome</keyword>
<dbReference type="AlphaFoldDB" id="A0A485LME6"/>
<reference evidence="3 4" key="1">
    <citation type="submission" date="2019-03" db="EMBL/GenBank/DDBJ databases">
        <authorList>
            <person name="Gaulin E."/>
            <person name="Dumas B."/>
        </authorList>
    </citation>
    <scope>NUCLEOTIDE SEQUENCE [LARGE SCALE GENOMIC DNA]</scope>
    <source>
        <strain evidence="3">CBS 568.67</strain>
    </source>
</reference>